<evidence type="ECO:0000313" key="12">
    <source>
        <dbReference type="Proteomes" id="UP000317778"/>
    </source>
</evidence>
<evidence type="ECO:0000256" key="5">
    <source>
        <dbReference type="ARBA" id="ARBA00022927"/>
    </source>
</evidence>
<dbReference type="NCBIfam" id="TIGR00966">
    <property type="entry name" value="transloc_SecF"/>
    <property type="match status" value="1"/>
</dbReference>
<keyword evidence="6 9" id="KW-1133">Transmembrane helix</keyword>
<dbReference type="Pfam" id="PF02355">
    <property type="entry name" value="SecD_SecF_C"/>
    <property type="match status" value="1"/>
</dbReference>
<comment type="similarity">
    <text evidence="9">Belongs to the SecD/SecF family. SecF subfamily.</text>
</comment>
<reference evidence="11 12" key="1">
    <citation type="submission" date="2017-06" db="EMBL/GenBank/DDBJ databases">
        <title>Novel microbial phyla capable of carbon fixation and sulfur reduction in deep-sea sediments.</title>
        <authorList>
            <person name="Huang J."/>
            <person name="Baker B."/>
            <person name="Wang Y."/>
        </authorList>
    </citation>
    <scope>NUCLEOTIDE SEQUENCE [LARGE SCALE GENOMIC DNA]</scope>
    <source>
        <strain evidence="11">B3_TA06</strain>
    </source>
</reference>
<keyword evidence="7 9" id="KW-0811">Translocation</keyword>
<feature type="transmembrane region" description="Helical" evidence="9">
    <location>
        <begin position="251"/>
        <end position="274"/>
    </location>
</feature>
<dbReference type="GO" id="GO:0015450">
    <property type="term" value="F:protein-transporting ATPase activity"/>
    <property type="evidence" value="ECO:0007669"/>
    <property type="project" value="InterPro"/>
</dbReference>
<keyword evidence="3 9" id="KW-1003">Cell membrane</keyword>
<dbReference type="InterPro" id="IPR022813">
    <property type="entry name" value="SecD/SecF_arch_bac"/>
</dbReference>
<comment type="subcellular location">
    <subcellularLocation>
        <location evidence="1 9">Cell membrane</location>
        <topology evidence="1 9">Multi-pass membrane protein</topology>
    </subcellularLocation>
</comment>
<dbReference type="Proteomes" id="UP000317778">
    <property type="component" value="Unassembled WGS sequence"/>
</dbReference>
<accession>A0A532V7F3</accession>
<evidence type="ECO:0000256" key="7">
    <source>
        <dbReference type="ARBA" id="ARBA00023010"/>
    </source>
</evidence>
<evidence type="ECO:0000256" key="9">
    <source>
        <dbReference type="HAMAP-Rule" id="MF_01464"/>
    </source>
</evidence>
<organism evidence="11 12">
    <name type="scientific">candidate division TA06 bacterium B3_TA06</name>
    <dbReference type="NCBI Taxonomy" id="2012487"/>
    <lineage>
        <taxon>Bacteria</taxon>
        <taxon>Bacteria division TA06</taxon>
    </lineage>
</organism>
<comment type="caution">
    <text evidence="11">The sequence shown here is derived from an EMBL/GenBank/DDBJ whole genome shotgun (WGS) entry which is preliminary data.</text>
</comment>
<feature type="transmembrane region" description="Helical" evidence="9">
    <location>
        <begin position="280"/>
        <end position="302"/>
    </location>
</feature>
<keyword evidence="2 9" id="KW-0813">Transport</keyword>
<dbReference type="InterPro" id="IPR005665">
    <property type="entry name" value="SecF_bac"/>
</dbReference>
<dbReference type="AlphaFoldDB" id="A0A532V7F3"/>
<feature type="transmembrane region" description="Helical" evidence="9">
    <location>
        <begin position="185"/>
        <end position="213"/>
    </location>
</feature>
<keyword evidence="8 9" id="KW-0472">Membrane</keyword>
<feature type="domain" description="Protein export membrane protein SecD/SecF C-terminal" evidence="10">
    <location>
        <begin position="127"/>
        <end position="303"/>
    </location>
</feature>
<evidence type="ECO:0000256" key="4">
    <source>
        <dbReference type="ARBA" id="ARBA00022692"/>
    </source>
</evidence>
<dbReference type="PANTHER" id="PTHR30081:SF8">
    <property type="entry name" value="PROTEIN TRANSLOCASE SUBUNIT SECF"/>
    <property type="match status" value="1"/>
</dbReference>
<comment type="subunit">
    <text evidence="9">Forms a complex with SecD. Part of the essential Sec protein translocation apparatus which comprises SecA, SecYEG and auxiliary proteins SecDF. Other proteins may also be involved.</text>
</comment>
<evidence type="ECO:0000256" key="6">
    <source>
        <dbReference type="ARBA" id="ARBA00022989"/>
    </source>
</evidence>
<dbReference type="PRINTS" id="PR01755">
    <property type="entry name" value="SECFTRNLCASE"/>
</dbReference>
<dbReference type="HAMAP" id="MF_01464_B">
    <property type="entry name" value="SecF_B"/>
    <property type="match status" value="1"/>
</dbReference>
<dbReference type="InterPro" id="IPR055344">
    <property type="entry name" value="SecD_SecF_C_bact"/>
</dbReference>
<comment type="caution">
    <text evidence="9">Lacks conserved residue(s) required for the propagation of feature annotation.</text>
</comment>
<protein>
    <recommendedName>
        <fullName evidence="9">Protein-export membrane protein SecF</fullName>
    </recommendedName>
</protein>
<keyword evidence="4 9" id="KW-0812">Transmembrane</keyword>
<dbReference type="Gene3D" id="1.20.1640.10">
    <property type="entry name" value="Multidrug efflux transporter AcrB transmembrane domain"/>
    <property type="match status" value="1"/>
</dbReference>
<feature type="transmembrane region" description="Helical" evidence="9">
    <location>
        <begin position="15"/>
        <end position="36"/>
    </location>
</feature>
<sequence>MLQILKETHIPFSRLRYIGFIASGALIVLTLILLIVKGGPDYGIDFEGGSKIGLSFSDPMTTEKIRSALAELGETDVKIFRIQDVSTGTSSFQIQTTPKTLLIEKDEQKSFSLRVIDKLETKYPGLEVTLTGEETVSAAFGKELQWDAILALLLGLALILIYIWIRIDFRFGVGTVVAVFHDIWITLGIITLAGIRIDITVIAALLTIIGYSVNDSIVISKRIQELIKTRRGATLTENIDSGINMALSRTIVTSLTTLFVSVAVVIFASGTAIFPFAMTMTIGVVIGTYSSSFIVAPLVIELENILPSRKRRT</sequence>
<dbReference type="GO" id="GO:0065002">
    <property type="term" value="P:intracellular protein transmembrane transport"/>
    <property type="evidence" value="ECO:0007669"/>
    <property type="project" value="UniProtKB-UniRule"/>
</dbReference>
<dbReference type="EMBL" id="NJBO01000006">
    <property type="protein sequence ID" value="TKJ43119.1"/>
    <property type="molecule type" value="Genomic_DNA"/>
</dbReference>
<gene>
    <name evidence="9 11" type="primary">secF</name>
    <name evidence="11" type="ORF">CEE36_05055</name>
</gene>
<feature type="transmembrane region" description="Helical" evidence="9">
    <location>
        <begin position="148"/>
        <end position="165"/>
    </location>
</feature>
<dbReference type="PANTHER" id="PTHR30081">
    <property type="entry name" value="PROTEIN-EXPORT MEMBRANE PROTEIN SEC"/>
    <property type="match status" value="1"/>
</dbReference>
<dbReference type="InterPro" id="IPR048634">
    <property type="entry name" value="SecD_SecF_C"/>
</dbReference>
<evidence type="ECO:0000259" key="10">
    <source>
        <dbReference type="Pfam" id="PF02355"/>
    </source>
</evidence>
<dbReference type="SUPFAM" id="SSF82866">
    <property type="entry name" value="Multidrug efflux transporter AcrB transmembrane domain"/>
    <property type="match status" value="1"/>
</dbReference>
<dbReference type="GO" id="GO:0005886">
    <property type="term" value="C:plasma membrane"/>
    <property type="evidence" value="ECO:0007669"/>
    <property type="project" value="UniProtKB-SubCell"/>
</dbReference>
<comment type="function">
    <text evidence="9">Part of the Sec protein translocase complex. Interacts with the SecYEG preprotein conducting channel. SecDF uses the proton motive force (PMF) to complete protein translocation after the ATP-dependent function of SecA.</text>
</comment>
<dbReference type="GO" id="GO:0006605">
    <property type="term" value="P:protein targeting"/>
    <property type="evidence" value="ECO:0007669"/>
    <property type="project" value="UniProtKB-UniRule"/>
</dbReference>
<evidence type="ECO:0000256" key="3">
    <source>
        <dbReference type="ARBA" id="ARBA00022475"/>
    </source>
</evidence>
<dbReference type="GO" id="GO:0043952">
    <property type="term" value="P:protein transport by the Sec complex"/>
    <property type="evidence" value="ECO:0007669"/>
    <property type="project" value="UniProtKB-UniRule"/>
</dbReference>
<dbReference type="NCBIfam" id="TIGR00916">
    <property type="entry name" value="2A0604s01"/>
    <property type="match status" value="1"/>
</dbReference>
<evidence type="ECO:0000256" key="2">
    <source>
        <dbReference type="ARBA" id="ARBA00022448"/>
    </source>
</evidence>
<keyword evidence="5 9" id="KW-0653">Protein transport</keyword>
<dbReference type="InterPro" id="IPR022645">
    <property type="entry name" value="SecD/SecF_bac"/>
</dbReference>
<evidence type="ECO:0000256" key="1">
    <source>
        <dbReference type="ARBA" id="ARBA00004651"/>
    </source>
</evidence>
<evidence type="ECO:0000256" key="8">
    <source>
        <dbReference type="ARBA" id="ARBA00023136"/>
    </source>
</evidence>
<name>A0A532V7F3_UNCT6</name>
<proteinExistence type="inferred from homology"/>
<evidence type="ECO:0000313" key="11">
    <source>
        <dbReference type="EMBL" id="TKJ43119.1"/>
    </source>
</evidence>